<dbReference type="InterPro" id="IPR052714">
    <property type="entry name" value="MFS_Exporter"/>
</dbReference>
<dbReference type="HOGENOM" id="CLU_001265_10_13_9"/>
<keyword evidence="4 6" id="KW-1133">Transmembrane helix</keyword>
<feature type="transmembrane region" description="Helical" evidence="6">
    <location>
        <begin position="123"/>
        <end position="144"/>
    </location>
</feature>
<evidence type="ECO:0000256" key="2">
    <source>
        <dbReference type="ARBA" id="ARBA00022448"/>
    </source>
</evidence>
<dbReference type="InterPro" id="IPR036259">
    <property type="entry name" value="MFS_trans_sf"/>
</dbReference>
<feature type="transmembrane region" description="Helical" evidence="6">
    <location>
        <begin position="156"/>
        <end position="175"/>
    </location>
</feature>
<dbReference type="InterPro" id="IPR011701">
    <property type="entry name" value="MFS"/>
</dbReference>
<organism evidence="8 9">
    <name type="scientific">Bacillus cereus (strain Q1)</name>
    <dbReference type="NCBI Taxonomy" id="361100"/>
    <lineage>
        <taxon>Bacteria</taxon>
        <taxon>Bacillati</taxon>
        <taxon>Bacillota</taxon>
        <taxon>Bacilli</taxon>
        <taxon>Bacillales</taxon>
        <taxon>Bacillaceae</taxon>
        <taxon>Bacillus</taxon>
        <taxon>Bacillus cereus group</taxon>
    </lineage>
</organism>
<feature type="transmembrane region" description="Helical" evidence="6">
    <location>
        <begin position="407"/>
        <end position="428"/>
    </location>
</feature>
<feature type="transmembrane region" description="Helical" evidence="6">
    <location>
        <begin position="249"/>
        <end position="268"/>
    </location>
</feature>
<dbReference type="GO" id="GO:0005886">
    <property type="term" value="C:plasma membrane"/>
    <property type="evidence" value="ECO:0007669"/>
    <property type="project" value="UniProtKB-SubCell"/>
</dbReference>
<keyword evidence="5 6" id="KW-0472">Membrane</keyword>
<feature type="domain" description="Major facilitator superfamily (MFS) profile" evidence="7">
    <location>
        <begin position="122"/>
        <end position="494"/>
    </location>
</feature>
<evidence type="ECO:0000256" key="4">
    <source>
        <dbReference type="ARBA" id="ARBA00022989"/>
    </source>
</evidence>
<dbReference type="SUPFAM" id="SSF103473">
    <property type="entry name" value="MFS general substrate transporter"/>
    <property type="match status" value="1"/>
</dbReference>
<protein>
    <submittedName>
        <fullName evidence="8">Quinolone resistence NorA protein, major facilitator family transporter</fullName>
    </submittedName>
</protein>
<dbReference type="CDD" id="cd17489">
    <property type="entry name" value="MFS_YfcJ_like"/>
    <property type="match status" value="1"/>
</dbReference>
<name>B9IR30_BACCQ</name>
<dbReference type="AlphaFoldDB" id="B9IR30"/>
<feature type="transmembrane region" description="Helical" evidence="6">
    <location>
        <begin position="217"/>
        <end position="237"/>
    </location>
</feature>
<evidence type="ECO:0000256" key="1">
    <source>
        <dbReference type="ARBA" id="ARBA00004651"/>
    </source>
</evidence>
<feature type="transmembrane region" description="Helical" evidence="6">
    <location>
        <begin position="350"/>
        <end position="370"/>
    </location>
</feature>
<dbReference type="PANTHER" id="PTHR23531">
    <property type="entry name" value="QUINOLENE RESISTANCE PROTEIN NORA"/>
    <property type="match status" value="1"/>
</dbReference>
<dbReference type="Gene3D" id="1.20.1250.20">
    <property type="entry name" value="MFS general substrate transporter like domains"/>
    <property type="match status" value="1"/>
</dbReference>
<feature type="transmembrane region" description="Helical" evidence="6">
    <location>
        <begin position="382"/>
        <end position="401"/>
    </location>
</feature>
<feature type="transmembrane region" description="Helical" evidence="6">
    <location>
        <begin position="325"/>
        <end position="344"/>
    </location>
</feature>
<proteinExistence type="predicted"/>
<evidence type="ECO:0000313" key="8">
    <source>
        <dbReference type="EMBL" id="ACM11305.1"/>
    </source>
</evidence>
<gene>
    <name evidence="8" type="primary">norA</name>
    <name evidence="8" type="ordered locus">BCQ_0875</name>
</gene>
<feature type="transmembrane region" description="Helical" evidence="6">
    <location>
        <begin position="274"/>
        <end position="295"/>
    </location>
</feature>
<keyword evidence="3 6" id="KW-0812">Transmembrane</keyword>
<keyword evidence="2" id="KW-0813">Transport</keyword>
<feature type="transmembrane region" description="Helical" evidence="6">
    <location>
        <begin position="440"/>
        <end position="466"/>
    </location>
</feature>
<evidence type="ECO:0000259" key="7">
    <source>
        <dbReference type="PROSITE" id="PS50850"/>
    </source>
</evidence>
<feature type="transmembrane region" description="Helical" evidence="6">
    <location>
        <begin position="472"/>
        <end position="489"/>
    </location>
</feature>
<dbReference type="KEGG" id="bcq:BCQ_0875"/>
<evidence type="ECO:0000256" key="6">
    <source>
        <dbReference type="SAM" id="Phobius"/>
    </source>
</evidence>
<dbReference type="Pfam" id="PF07690">
    <property type="entry name" value="MFS_1"/>
    <property type="match status" value="1"/>
</dbReference>
<dbReference type="PROSITE" id="PS50850">
    <property type="entry name" value="MFS"/>
    <property type="match status" value="1"/>
</dbReference>
<dbReference type="Proteomes" id="UP000000441">
    <property type="component" value="Chromosome"/>
</dbReference>
<sequence length="506" mass="55779">MYTPLSSSYCKPFQIYVAKKYISPSHSLLFESAFFKEKTISIIHNNYQSIHLYFTSFFHSCVVFPQICQFFTSKIVVRFQGTFLDCFIGQYIYSKEKRNFYIGDEYMGEAILVKREPLWTKEFVALILANLCMFLGFQMLIPTLPVYVKEIGGTSSNIGFVVGMFTVAALFVRPLTGNALQKFSKKIILMIGTAICLLAMGSYLFASTVFLLLAVRILHGAGFGITTTTYGTVVSDLIPQARRGEGMGYFGLSGTIAMALGPLIGLWLMQTYNFTILFLCALSCTIVSLILTKLLQIKKSPQSPQQTSGTFLDGFIERKALLPSLLILCITLMYGGIGSFITLFATEVGIADISLFFLFNALAIAVTRPFSGKLYDAKGHSFVIIPGVIITFTGIILLSYTTTIPSLIIAAACYGSGFGAIQPALQAWMIDRVAPHRRGVATATFFSAFDLGIGAGAIIFGFIAHFTNYATVYRYSSLLLIAFLFIYITSVRRQKHGNKNTEKAAG</sequence>
<dbReference type="PANTHER" id="PTHR23531:SF2">
    <property type="entry name" value="PERMEASE"/>
    <property type="match status" value="1"/>
</dbReference>
<reference evidence="8 9" key="1">
    <citation type="journal article" date="2009" name="J. Bacteriol.">
        <title>Complete genome sequence of the extremophilic Bacillus cereus strain Q1 with industrial applications.</title>
        <authorList>
            <person name="Xiong Z."/>
            <person name="Jiang Y."/>
            <person name="Qi D."/>
            <person name="Lu H."/>
            <person name="Yang F."/>
            <person name="Yang J."/>
            <person name="Chen L."/>
            <person name="Sun L."/>
            <person name="Xu X."/>
            <person name="Xue Y."/>
            <person name="Zhu Y."/>
            <person name="Jin Q."/>
        </authorList>
    </citation>
    <scope>NUCLEOTIDE SEQUENCE [LARGE SCALE GENOMIC DNA]</scope>
    <source>
        <strain evidence="8 9">Q1</strain>
    </source>
</reference>
<evidence type="ECO:0000256" key="5">
    <source>
        <dbReference type="ARBA" id="ARBA00023136"/>
    </source>
</evidence>
<evidence type="ECO:0000256" key="3">
    <source>
        <dbReference type="ARBA" id="ARBA00022692"/>
    </source>
</evidence>
<evidence type="ECO:0000313" key="9">
    <source>
        <dbReference type="Proteomes" id="UP000000441"/>
    </source>
</evidence>
<comment type="subcellular location">
    <subcellularLocation>
        <location evidence="1">Cell membrane</location>
        <topology evidence="1">Multi-pass membrane protein</topology>
    </subcellularLocation>
</comment>
<dbReference type="EMBL" id="CP000227">
    <property type="protein sequence ID" value="ACM11305.1"/>
    <property type="molecule type" value="Genomic_DNA"/>
</dbReference>
<accession>B9IR30</accession>
<dbReference type="GO" id="GO:0022857">
    <property type="term" value="F:transmembrane transporter activity"/>
    <property type="evidence" value="ECO:0007669"/>
    <property type="project" value="InterPro"/>
</dbReference>
<dbReference type="InterPro" id="IPR020846">
    <property type="entry name" value="MFS_dom"/>
</dbReference>
<feature type="transmembrane region" description="Helical" evidence="6">
    <location>
        <begin position="187"/>
        <end position="211"/>
    </location>
</feature>